<dbReference type="SUPFAM" id="SSF52768">
    <property type="entry name" value="Arginase/deacetylase"/>
    <property type="match status" value="1"/>
</dbReference>
<dbReference type="CDD" id="cd11592">
    <property type="entry name" value="Agmatinase_PAH"/>
    <property type="match status" value="1"/>
</dbReference>
<evidence type="ECO:0000256" key="4">
    <source>
        <dbReference type="PIRSR" id="PIRSR036979-1"/>
    </source>
</evidence>
<dbReference type="PROSITE" id="PS01053">
    <property type="entry name" value="ARGINASE_1"/>
    <property type="match status" value="1"/>
</dbReference>
<comment type="similarity">
    <text evidence="1">Belongs to the arginase family. Agmatinase subfamily.</text>
</comment>
<dbReference type="EMBL" id="JAPZBO010000001">
    <property type="protein sequence ID" value="KAJ5331606.1"/>
    <property type="molecule type" value="Genomic_DNA"/>
</dbReference>
<evidence type="ECO:0000256" key="5">
    <source>
        <dbReference type="RuleBase" id="RU003684"/>
    </source>
</evidence>
<feature type="binding site" evidence="4">
    <location>
        <position position="169"/>
    </location>
    <ligand>
        <name>Mn(2+)</name>
        <dbReference type="ChEBI" id="CHEBI:29035"/>
        <label>1</label>
    </ligand>
</feature>
<proteinExistence type="inferred from homology"/>
<dbReference type="PANTHER" id="PTHR11358">
    <property type="entry name" value="ARGINASE/AGMATINASE"/>
    <property type="match status" value="1"/>
</dbReference>
<keyword evidence="4" id="KW-0464">Manganese</keyword>
<dbReference type="PIRSF" id="PIRSF036979">
    <property type="entry name" value="Arginase"/>
    <property type="match status" value="1"/>
</dbReference>
<dbReference type="GO" id="GO:0046872">
    <property type="term" value="F:metal ion binding"/>
    <property type="evidence" value="ECO:0007669"/>
    <property type="project" value="UniProtKB-KW"/>
</dbReference>
<keyword evidence="7" id="KW-1185">Reference proteome</keyword>
<protein>
    <recommendedName>
        <fullName evidence="8">Agmatinase</fullName>
    </recommendedName>
</protein>
<dbReference type="PROSITE" id="PS51409">
    <property type="entry name" value="ARGINASE_2"/>
    <property type="match status" value="1"/>
</dbReference>
<sequence>MTQRTNLEFCSDLDKDLPFSQPVTFAHLPWERCLAADHERPLDIAILGFPYDTSTSYRPGARFGPRGIRAGSSREKKGRSYNPVWGIDPFEEGLSIVDCGDIPLTPFDAAHAFKQMEQGYRQVLHHQTNTSGGWSHPRIISLGGDHSIVLPILRSLKTVYGPISVIHLDSHLDTWDPYEGYTGISSEQSAITHGTFFWHASREGCVNKGASVHGGLRTKLFGLKDYEIDNDVVGFHRIEAREIDDIGVDGIVKRTLDVVGNNPVYLSIDIDVLDPSIAPATGTPESGGWTTRELKRYIKGLEGLNLVGADVVEVSPPYDSAAETTSVAAADLIIDILAAMAKKMSPDFERQGDSGKDEL</sequence>
<keyword evidence="3 5" id="KW-0378">Hydrolase</keyword>
<gene>
    <name evidence="6" type="ORF">N7476_001389</name>
</gene>
<feature type="binding site" evidence="4">
    <location>
        <position position="146"/>
    </location>
    <ligand>
        <name>Mn(2+)</name>
        <dbReference type="ChEBI" id="CHEBI:29035"/>
        <label>1</label>
    </ligand>
</feature>
<evidence type="ECO:0000313" key="6">
    <source>
        <dbReference type="EMBL" id="KAJ5331606.1"/>
    </source>
</evidence>
<dbReference type="InterPro" id="IPR006035">
    <property type="entry name" value="Ureohydrolase"/>
</dbReference>
<feature type="binding site" evidence="4">
    <location>
        <position position="271"/>
    </location>
    <ligand>
        <name>Mn(2+)</name>
        <dbReference type="ChEBI" id="CHEBI:29035"/>
        <label>1</label>
    </ligand>
</feature>
<comment type="caution">
    <text evidence="6">The sequence shown here is derived from an EMBL/GenBank/DDBJ whole genome shotgun (WGS) entry which is preliminary data.</text>
</comment>
<dbReference type="InterPro" id="IPR020855">
    <property type="entry name" value="Ureohydrolase_Mn_BS"/>
</dbReference>
<dbReference type="InterPro" id="IPR023696">
    <property type="entry name" value="Ureohydrolase_dom_sf"/>
</dbReference>
<dbReference type="OrthoDB" id="288726at2759"/>
<reference evidence="6" key="1">
    <citation type="submission" date="2022-12" db="EMBL/GenBank/DDBJ databases">
        <authorList>
            <person name="Petersen C."/>
        </authorList>
    </citation>
    <scope>NUCLEOTIDE SEQUENCE</scope>
    <source>
        <strain evidence="6">IBT 21472</strain>
    </source>
</reference>
<dbReference type="PRINTS" id="PR00116">
    <property type="entry name" value="ARGINASE"/>
</dbReference>
<dbReference type="Gene3D" id="3.40.800.10">
    <property type="entry name" value="Ureohydrolase domain"/>
    <property type="match status" value="1"/>
</dbReference>
<evidence type="ECO:0008006" key="8">
    <source>
        <dbReference type="Google" id="ProtNLM"/>
    </source>
</evidence>
<evidence type="ECO:0000256" key="1">
    <source>
        <dbReference type="ARBA" id="ARBA00009227"/>
    </source>
</evidence>
<feature type="binding site" evidence="4">
    <location>
        <position position="269"/>
    </location>
    <ligand>
        <name>Mn(2+)</name>
        <dbReference type="ChEBI" id="CHEBI:29035"/>
        <label>1</label>
    </ligand>
</feature>
<organism evidence="6 7">
    <name type="scientific">Penicillium atrosanguineum</name>
    <dbReference type="NCBI Taxonomy" id="1132637"/>
    <lineage>
        <taxon>Eukaryota</taxon>
        <taxon>Fungi</taxon>
        <taxon>Dikarya</taxon>
        <taxon>Ascomycota</taxon>
        <taxon>Pezizomycotina</taxon>
        <taxon>Eurotiomycetes</taxon>
        <taxon>Eurotiomycetidae</taxon>
        <taxon>Eurotiales</taxon>
        <taxon>Aspergillaceae</taxon>
        <taxon>Penicillium</taxon>
    </lineage>
</organism>
<evidence type="ECO:0000256" key="3">
    <source>
        <dbReference type="ARBA" id="ARBA00022801"/>
    </source>
</evidence>
<name>A0A9W9QDE1_9EURO</name>
<keyword evidence="2 4" id="KW-0479">Metal-binding</keyword>
<comment type="cofactor">
    <cofactor evidence="4">
        <name>Mn(2+)</name>
        <dbReference type="ChEBI" id="CHEBI:29035"/>
    </cofactor>
    <text evidence="4">Binds 2 manganese ions per subunit.</text>
</comment>
<dbReference type="PANTHER" id="PTHR11358:SF26">
    <property type="entry name" value="GUANIDINO ACID HYDROLASE, MITOCHONDRIAL"/>
    <property type="match status" value="1"/>
</dbReference>
<dbReference type="Proteomes" id="UP001147746">
    <property type="component" value="Unassembled WGS sequence"/>
</dbReference>
<reference evidence="6" key="2">
    <citation type="journal article" date="2023" name="IMA Fungus">
        <title>Comparative genomic study of the Penicillium genus elucidates a diverse pangenome and 15 lateral gene transfer events.</title>
        <authorList>
            <person name="Petersen C."/>
            <person name="Sorensen T."/>
            <person name="Nielsen M.R."/>
            <person name="Sondergaard T.E."/>
            <person name="Sorensen J.L."/>
            <person name="Fitzpatrick D.A."/>
            <person name="Frisvad J.C."/>
            <person name="Nielsen K.L."/>
        </authorList>
    </citation>
    <scope>NUCLEOTIDE SEQUENCE</scope>
    <source>
        <strain evidence="6">IBT 21472</strain>
    </source>
</reference>
<feature type="binding site" evidence="4">
    <location>
        <position position="173"/>
    </location>
    <ligand>
        <name>Mn(2+)</name>
        <dbReference type="ChEBI" id="CHEBI:29035"/>
        <label>1</label>
    </ligand>
</feature>
<feature type="binding site" evidence="4">
    <location>
        <position position="171"/>
    </location>
    <ligand>
        <name>Mn(2+)</name>
        <dbReference type="ChEBI" id="CHEBI:29035"/>
        <label>1</label>
    </ligand>
</feature>
<accession>A0A9W9QDE1</accession>
<dbReference type="GO" id="GO:0033389">
    <property type="term" value="P:putrescine biosynthetic process from arginine, via agmatine"/>
    <property type="evidence" value="ECO:0007669"/>
    <property type="project" value="TreeGrafter"/>
</dbReference>
<evidence type="ECO:0000313" key="7">
    <source>
        <dbReference type="Proteomes" id="UP001147746"/>
    </source>
</evidence>
<dbReference type="Pfam" id="PF00491">
    <property type="entry name" value="Arginase"/>
    <property type="match status" value="1"/>
</dbReference>
<dbReference type="GO" id="GO:0008783">
    <property type="term" value="F:agmatinase activity"/>
    <property type="evidence" value="ECO:0007669"/>
    <property type="project" value="TreeGrafter"/>
</dbReference>
<dbReference type="AlphaFoldDB" id="A0A9W9QDE1"/>
<dbReference type="FunFam" id="3.40.800.10:FF:000014">
    <property type="entry name" value="Arginase family protein"/>
    <property type="match status" value="1"/>
</dbReference>
<evidence type="ECO:0000256" key="2">
    <source>
        <dbReference type="ARBA" id="ARBA00022723"/>
    </source>
</evidence>